<gene>
    <name evidence="1" type="ORF">TNIN_214011</name>
</gene>
<dbReference type="AlphaFoldDB" id="A0A8X6XJH4"/>
<proteinExistence type="predicted"/>
<comment type="caution">
    <text evidence="1">The sequence shown here is derived from an EMBL/GenBank/DDBJ whole genome shotgun (WGS) entry which is preliminary data.</text>
</comment>
<name>A0A8X6XJH4_9ARAC</name>
<organism evidence="1 2">
    <name type="scientific">Trichonephila inaurata madagascariensis</name>
    <dbReference type="NCBI Taxonomy" id="2747483"/>
    <lineage>
        <taxon>Eukaryota</taxon>
        <taxon>Metazoa</taxon>
        <taxon>Ecdysozoa</taxon>
        <taxon>Arthropoda</taxon>
        <taxon>Chelicerata</taxon>
        <taxon>Arachnida</taxon>
        <taxon>Araneae</taxon>
        <taxon>Araneomorphae</taxon>
        <taxon>Entelegynae</taxon>
        <taxon>Araneoidea</taxon>
        <taxon>Nephilidae</taxon>
        <taxon>Trichonephila</taxon>
        <taxon>Trichonephila inaurata</taxon>
    </lineage>
</organism>
<protein>
    <submittedName>
        <fullName evidence="1">Uncharacterized protein</fullName>
    </submittedName>
</protein>
<accession>A0A8X6XJH4</accession>
<reference evidence="1" key="1">
    <citation type="submission" date="2020-08" db="EMBL/GenBank/DDBJ databases">
        <title>Multicomponent nature underlies the extraordinary mechanical properties of spider dragline silk.</title>
        <authorList>
            <person name="Kono N."/>
            <person name="Nakamura H."/>
            <person name="Mori M."/>
            <person name="Yoshida Y."/>
            <person name="Ohtoshi R."/>
            <person name="Malay A.D."/>
            <person name="Moran D.A.P."/>
            <person name="Tomita M."/>
            <person name="Numata K."/>
            <person name="Arakawa K."/>
        </authorList>
    </citation>
    <scope>NUCLEOTIDE SEQUENCE</scope>
</reference>
<dbReference type="Proteomes" id="UP000886998">
    <property type="component" value="Unassembled WGS sequence"/>
</dbReference>
<keyword evidence="2" id="KW-1185">Reference proteome</keyword>
<evidence type="ECO:0000313" key="2">
    <source>
        <dbReference type="Proteomes" id="UP000886998"/>
    </source>
</evidence>
<dbReference type="EMBL" id="BMAV01010021">
    <property type="protein sequence ID" value="GFY54785.1"/>
    <property type="molecule type" value="Genomic_DNA"/>
</dbReference>
<evidence type="ECO:0000313" key="1">
    <source>
        <dbReference type="EMBL" id="GFY54785.1"/>
    </source>
</evidence>
<sequence>MYIFVLNSAVSRSIFHMLEETLCDIAANSFALGLVVHVCIRSIWSNNLNHPHIIWRVLLPSRVWTFISALSPAYRTSATDSDDKRRGCGW</sequence>